<keyword evidence="3" id="KW-1185">Reference proteome</keyword>
<dbReference type="AlphaFoldDB" id="A0A974XFL9"/>
<accession>A0A974XFL9</accession>
<evidence type="ECO:0000313" key="3">
    <source>
        <dbReference type="Proteomes" id="UP000663499"/>
    </source>
</evidence>
<reference evidence="2" key="1">
    <citation type="submission" date="2021-03" db="EMBL/GenBank/DDBJ databases">
        <title>Alkalibacter marinus sp. nov., isolated from tidal flat sediment.</title>
        <authorList>
            <person name="Namirimu T."/>
            <person name="Yang J.-A."/>
            <person name="Yang S.-H."/>
            <person name="Kim Y.-J."/>
            <person name="Kwon K.K."/>
        </authorList>
    </citation>
    <scope>NUCLEOTIDE SEQUENCE</scope>
    <source>
        <strain evidence="2">ES005</strain>
    </source>
</reference>
<organism evidence="2 3">
    <name type="scientific">Alkalibacter rhizosphaerae</name>
    <dbReference type="NCBI Taxonomy" id="2815577"/>
    <lineage>
        <taxon>Bacteria</taxon>
        <taxon>Bacillati</taxon>
        <taxon>Bacillota</taxon>
        <taxon>Clostridia</taxon>
        <taxon>Eubacteriales</taxon>
        <taxon>Eubacteriaceae</taxon>
        <taxon>Alkalibacter</taxon>
    </lineage>
</organism>
<evidence type="ECO:0000256" key="1">
    <source>
        <dbReference type="SAM" id="Phobius"/>
    </source>
</evidence>
<proteinExistence type="predicted"/>
<sequence>MKKHKGIWIIVFLLLWWIGGYLISIPVMALYSVQQQSLWRPALKVTMPGGWSTLEKDWYPIVLTSGNSSVSRVLNQDARMVVHYSFGALDGVHSKIYDKDSKYFLSFYGCYIISLDDDPRVLYKEDGTWDEKLLQRIPNYDLDVLVLSSLGCFDTNSSYEITDRKSGIAVAGFDDWTRFDAKVHTNSPDHDWSRFHPAYFQYGFPLGNAEEDFPKVDLNGRMYARYFEDESLYVMFFIIGEEEDFIQETDERFIQRSVVTPR</sequence>
<gene>
    <name evidence="2" type="ORF">J0B03_01625</name>
</gene>
<evidence type="ECO:0000313" key="2">
    <source>
        <dbReference type="EMBL" id="QSX08811.1"/>
    </source>
</evidence>
<dbReference type="RefSeq" id="WP_207300152.1">
    <property type="nucleotide sequence ID" value="NZ_CP071444.1"/>
</dbReference>
<keyword evidence="1" id="KW-0812">Transmembrane</keyword>
<protein>
    <submittedName>
        <fullName evidence="2">Uncharacterized protein</fullName>
    </submittedName>
</protein>
<dbReference type="KEGG" id="alka:J0B03_01625"/>
<keyword evidence="1" id="KW-1133">Transmembrane helix</keyword>
<dbReference type="Proteomes" id="UP000663499">
    <property type="component" value="Chromosome"/>
</dbReference>
<keyword evidence="1" id="KW-0472">Membrane</keyword>
<dbReference type="EMBL" id="CP071444">
    <property type="protein sequence ID" value="QSX08811.1"/>
    <property type="molecule type" value="Genomic_DNA"/>
</dbReference>
<name>A0A974XFL9_9FIRM</name>
<feature type="transmembrane region" description="Helical" evidence="1">
    <location>
        <begin position="7"/>
        <end position="31"/>
    </location>
</feature>